<dbReference type="OrthoDB" id="10431055at2759"/>
<dbReference type="GeneID" id="67007710"/>
<evidence type="ECO:0000313" key="2">
    <source>
        <dbReference type="EMBL" id="GIJ90148.1"/>
    </source>
</evidence>
<evidence type="ECO:0000256" key="1">
    <source>
        <dbReference type="SAM" id="MobiDB-lite"/>
    </source>
</evidence>
<accession>A0A9P3BJJ7</accession>
<organism evidence="2 3">
    <name type="scientific">Aspergillus pseudoviridinutans</name>
    <dbReference type="NCBI Taxonomy" id="1517512"/>
    <lineage>
        <taxon>Eukaryota</taxon>
        <taxon>Fungi</taxon>
        <taxon>Dikarya</taxon>
        <taxon>Ascomycota</taxon>
        <taxon>Pezizomycotina</taxon>
        <taxon>Eurotiomycetes</taxon>
        <taxon>Eurotiomycetidae</taxon>
        <taxon>Eurotiales</taxon>
        <taxon>Aspergillaceae</taxon>
        <taxon>Aspergillus</taxon>
        <taxon>Aspergillus subgen. Fumigati</taxon>
    </lineage>
</organism>
<reference evidence="2 3" key="1">
    <citation type="submission" date="2018-10" db="EMBL/GenBank/DDBJ databases">
        <title>Pan-genome distribution and transcriptional activeness of fungal secondary metabolism genes in Aspergillus section Fumigati.</title>
        <authorList>
            <person name="Takahashi H."/>
            <person name="Umemura M."/>
            <person name="Ninomiya A."/>
            <person name="Kusuya Y."/>
            <person name="Urayama S."/>
            <person name="Shimizu M."/>
            <person name="Watanabe A."/>
            <person name="Kamei K."/>
            <person name="Yaguchi T."/>
            <person name="Hagiwara D."/>
        </authorList>
    </citation>
    <scope>NUCLEOTIDE SEQUENCE [LARGE SCALE GENOMIC DNA]</scope>
    <source>
        <strain evidence="2 3">IFM 55266</strain>
    </source>
</reference>
<feature type="compositionally biased region" description="Polar residues" evidence="1">
    <location>
        <begin position="129"/>
        <end position="138"/>
    </location>
</feature>
<dbReference type="AlphaFoldDB" id="A0A9P3BJJ7"/>
<dbReference type="Proteomes" id="UP001043456">
    <property type="component" value="Unassembled WGS sequence"/>
</dbReference>
<keyword evidence="3" id="KW-1185">Reference proteome</keyword>
<dbReference type="RefSeq" id="XP_043160894.1">
    <property type="nucleotide sequence ID" value="XM_043304959.1"/>
</dbReference>
<dbReference type="EMBL" id="BHVY01000006">
    <property type="protein sequence ID" value="GIJ90148.1"/>
    <property type="molecule type" value="Genomic_DNA"/>
</dbReference>
<gene>
    <name evidence="2" type="ORF">Asppvi_009100</name>
</gene>
<feature type="compositionally biased region" description="Basic and acidic residues" evidence="1">
    <location>
        <begin position="90"/>
        <end position="100"/>
    </location>
</feature>
<protein>
    <submittedName>
        <fullName evidence="2">Uncharacterized protein</fullName>
    </submittedName>
</protein>
<feature type="region of interest" description="Disordered" evidence="1">
    <location>
        <begin position="1"/>
        <end position="26"/>
    </location>
</feature>
<sequence length="138" mass="15278">MNRKQAVATNSERHANQVEGKSVTQSQLDINSKSILDYTATEIPSIDGFNQYMPGSSVGMSTVKITSDLESYLASLRSYLASNDFAASQLEDKENEDHSKSGQPPAPLQQSQKPRECRPYEQVRVKGSAANNNMSHRR</sequence>
<feature type="region of interest" description="Disordered" evidence="1">
    <location>
        <begin position="88"/>
        <end position="138"/>
    </location>
</feature>
<name>A0A9P3BJJ7_9EURO</name>
<comment type="caution">
    <text evidence="2">The sequence shown here is derived from an EMBL/GenBank/DDBJ whole genome shotgun (WGS) entry which is preliminary data.</text>
</comment>
<proteinExistence type="predicted"/>
<evidence type="ECO:0000313" key="3">
    <source>
        <dbReference type="Proteomes" id="UP001043456"/>
    </source>
</evidence>
<feature type="compositionally biased region" description="Basic and acidic residues" evidence="1">
    <location>
        <begin position="113"/>
        <end position="124"/>
    </location>
</feature>